<dbReference type="GO" id="GO:0016757">
    <property type="term" value="F:glycosyltransferase activity"/>
    <property type="evidence" value="ECO:0007669"/>
    <property type="project" value="UniProtKB-KW"/>
</dbReference>
<dbReference type="SUPFAM" id="SSF53448">
    <property type="entry name" value="Nucleotide-diphospho-sugar transferases"/>
    <property type="match status" value="1"/>
</dbReference>
<keyword evidence="4" id="KW-1185">Reference proteome</keyword>
<dbReference type="Gene3D" id="3.90.550.10">
    <property type="entry name" value="Spore Coat Polysaccharide Biosynthesis Protein SpsA, Chain A"/>
    <property type="match status" value="1"/>
</dbReference>
<gene>
    <name evidence="3" type="ORF">ACFFPI_12180</name>
</gene>
<dbReference type="Pfam" id="PF00535">
    <property type="entry name" value="Glycos_transf_2"/>
    <property type="match status" value="1"/>
</dbReference>
<dbReference type="InterPro" id="IPR029044">
    <property type="entry name" value="Nucleotide-diphossugar_trans"/>
</dbReference>
<evidence type="ECO:0000259" key="2">
    <source>
        <dbReference type="Pfam" id="PF13524"/>
    </source>
</evidence>
<evidence type="ECO:0000259" key="1">
    <source>
        <dbReference type="Pfam" id="PF00535"/>
    </source>
</evidence>
<keyword evidence="3" id="KW-0328">Glycosyltransferase</keyword>
<dbReference type="Pfam" id="PF13524">
    <property type="entry name" value="Glyco_trans_1_2"/>
    <property type="match status" value="1"/>
</dbReference>
<dbReference type="EC" id="2.4.-.-" evidence="3"/>
<organism evidence="3 4">
    <name type="scientific">Arthrobacter methylotrophus</name>
    <dbReference type="NCBI Taxonomy" id="121291"/>
    <lineage>
        <taxon>Bacteria</taxon>
        <taxon>Bacillati</taxon>
        <taxon>Actinomycetota</taxon>
        <taxon>Actinomycetes</taxon>
        <taxon>Micrococcales</taxon>
        <taxon>Micrococcaceae</taxon>
        <taxon>Arthrobacter</taxon>
    </lineage>
</organism>
<proteinExistence type="predicted"/>
<dbReference type="RefSeq" id="WP_376954407.1">
    <property type="nucleotide sequence ID" value="NZ_JBHMBH010000027.1"/>
</dbReference>
<accession>A0ABV5URX9</accession>
<feature type="domain" description="Glycosyltransferase 2-like" evidence="1">
    <location>
        <begin position="418"/>
        <end position="480"/>
    </location>
</feature>
<sequence>MIDKGDHRAPSFRPYQMPGLAARRTDLTVGVILDDFSASAFAFEWNLVLLSKKEWREELKETRIDFLFVESAWNGNHGSWKYELTGTSGPKQEFLGLLAWCRENSIPTVFWNKEDPPHYEDFLPAARQFDVVFTSDSDRIASYIEDLGHDRVAALPFAAQPAIHNPIRNGAGRHSRGTAFAGMYFAHKYPERRQQMDMLLNAARDAGRKNGPKLEIFSRQLGGDPNYQFPSPFNEYVAGSLDYARMLTAYRAYKVFLNVNSVVDSPSMCARRIFEITGSGTPVVSSPSAAIRHFFESDEVLVASSREQAVHQIRMLAGSPEFNDRVVHKGQRRIWAENTYAHRAEAIVSAVLADRVQAVKLPSASALVCTIRPDQLEHVFATIGSQLGVNLELVLLAHGFQADPGFLSSLAAAYGVINYRVLSAPGDLTLGECLNLCVEAATGDVLTKMDDDDYYGPHYLADLMYALQYSNADVVGKLAHYMNFSSSRATVLRIPHMEHRFSRLVMGPTITARREVFEANPFEALNRGEDTAFLNSVANSGGSIYAADRFNFCQMRQGSGHTWDVPDEELAASGEIKFFGDPREQITV</sequence>
<dbReference type="EMBL" id="JBHMBH010000027">
    <property type="protein sequence ID" value="MFB9714880.1"/>
    <property type="molecule type" value="Genomic_DNA"/>
</dbReference>
<dbReference type="InterPro" id="IPR055259">
    <property type="entry name" value="YkvP/CgeB_Glyco_trans-like"/>
</dbReference>
<feature type="domain" description="Spore protein YkvP/CgeB glycosyl transferase-like" evidence="2">
    <location>
        <begin position="213"/>
        <end position="348"/>
    </location>
</feature>
<name>A0ABV5URX9_9MICC</name>
<evidence type="ECO:0000313" key="3">
    <source>
        <dbReference type="EMBL" id="MFB9714880.1"/>
    </source>
</evidence>
<reference evidence="3 4" key="1">
    <citation type="submission" date="2024-09" db="EMBL/GenBank/DDBJ databases">
        <authorList>
            <person name="Sun Q."/>
            <person name="Mori K."/>
        </authorList>
    </citation>
    <scope>NUCLEOTIDE SEQUENCE [LARGE SCALE GENOMIC DNA]</scope>
    <source>
        <strain evidence="3 4">JCM 13519</strain>
    </source>
</reference>
<protein>
    <submittedName>
        <fullName evidence="3">Glycosyltransferase</fullName>
        <ecNumber evidence="3">2.4.-.-</ecNumber>
    </submittedName>
</protein>
<comment type="caution">
    <text evidence="3">The sequence shown here is derived from an EMBL/GenBank/DDBJ whole genome shotgun (WGS) entry which is preliminary data.</text>
</comment>
<keyword evidence="3" id="KW-0808">Transferase</keyword>
<dbReference type="InterPro" id="IPR001173">
    <property type="entry name" value="Glyco_trans_2-like"/>
</dbReference>
<dbReference type="Proteomes" id="UP001589536">
    <property type="component" value="Unassembled WGS sequence"/>
</dbReference>
<evidence type="ECO:0000313" key="4">
    <source>
        <dbReference type="Proteomes" id="UP001589536"/>
    </source>
</evidence>